<protein>
    <submittedName>
        <fullName evidence="1">Uncharacterized protein</fullName>
    </submittedName>
</protein>
<evidence type="ECO:0000313" key="2">
    <source>
        <dbReference type="Proteomes" id="UP001356427"/>
    </source>
</evidence>
<keyword evidence="2" id="KW-1185">Reference proteome</keyword>
<dbReference type="EMBL" id="JAGTTL010000002">
    <property type="protein sequence ID" value="KAK6326289.1"/>
    <property type="molecule type" value="Genomic_DNA"/>
</dbReference>
<dbReference type="Proteomes" id="UP001356427">
    <property type="component" value="Unassembled WGS sequence"/>
</dbReference>
<name>A0AAN8MB14_9TELE</name>
<reference evidence="1 2" key="1">
    <citation type="submission" date="2021-04" db="EMBL/GenBank/DDBJ databases">
        <authorList>
            <person name="De Guttry C."/>
            <person name="Zahm M."/>
            <person name="Klopp C."/>
            <person name="Cabau C."/>
            <person name="Louis A."/>
            <person name="Berthelot C."/>
            <person name="Parey E."/>
            <person name="Roest Crollius H."/>
            <person name="Montfort J."/>
            <person name="Robinson-Rechavi M."/>
            <person name="Bucao C."/>
            <person name="Bouchez O."/>
            <person name="Gislard M."/>
            <person name="Lluch J."/>
            <person name="Milhes M."/>
            <person name="Lampietro C."/>
            <person name="Lopez Roques C."/>
            <person name="Donnadieu C."/>
            <person name="Braasch I."/>
            <person name="Desvignes T."/>
            <person name="Postlethwait J."/>
            <person name="Bobe J."/>
            <person name="Wedekind C."/>
            <person name="Guiguen Y."/>
        </authorList>
    </citation>
    <scope>NUCLEOTIDE SEQUENCE [LARGE SCALE GENOMIC DNA]</scope>
    <source>
        <strain evidence="1">Cs_M1</strain>
        <tissue evidence="1">Blood</tissue>
    </source>
</reference>
<accession>A0AAN8MB14</accession>
<organism evidence="1 2">
    <name type="scientific">Coregonus suidteri</name>
    <dbReference type="NCBI Taxonomy" id="861788"/>
    <lineage>
        <taxon>Eukaryota</taxon>
        <taxon>Metazoa</taxon>
        <taxon>Chordata</taxon>
        <taxon>Craniata</taxon>
        <taxon>Vertebrata</taxon>
        <taxon>Euteleostomi</taxon>
        <taxon>Actinopterygii</taxon>
        <taxon>Neopterygii</taxon>
        <taxon>Teleostei</taxon>
        <taxon>Protacanthopterygii</taxon>
        <taxon>Salmoniformes</taxon>
        <taxon>Salmonidae</taxon>
        <taxon>Coregoninae</taxon>
        <taxon>Coregonus</taxon>
    </lineage>
</organism>
<comment type="caution">
    <text evidence="1">The sequence shown here is derived from an EMBL/GenBank/DDBJ whole genome shotgun (WGS) entry which is preliminary data.</text>
</comment>
<sequence length="76" mass="8613">MERREGEACLGWRAMHFAADWKHHEARKEPGAFSIDRSYSYSASLGKYYNKVTELKDTVVAASSSSLNSGEPLRHH</sequence>
<dbReference type="AlphaFoldDB" id="A0AAN8MB14"/>
<gene>
    <name evidence="1" type="ORF">J4Q44_G00019340</name>
</gene>
<proteinExistence type="predicted"/>
<evidence type="ECO:0000313" key="1">
    <source>
        <dbReference type="EMBL" id="KAK6326289.1"/>
    </source>
</evidence>